<feature type="compositionally biased region" description="Basic and acidic residues" evidence="1">
    <location>
        <begin position="218"/>
        <end position="234"/>
    </location>
</feature>
<feature type="region of interest" description="Disordered" evidence="1">
    <location>
        <begin position="282"/>
        <end position="333"/>
    </location>
</feature>
<evidence type="ECO:0000313" key="3">
    <source>
        <dbReference type="Proteomes" id="UP001280581"/>
    </source>
</evidence>
<sequence>MPDKIAMSRADRASARASCKADQATQNISPVVQPDEATHMYAELRLFFAKNCHKFTDEVLKELHSILVALNQANHIPKSSLLYQIAGIPARHSYWAMGKQVIPHKSNKVHKVLGTQYMLLSKDDYFPTLAITAILSHLTCYLQFKEGKCSNCQVDAKGKRSDGTKPLYPQCAVAMSSFTHEPDDRIFRHMDESSSLRDMEPSSSSGSTKPAQKASNRHLKETKQKDLSPRDAKGRNLGSLAPPSSRKRNYDSAEQISLLNNDNSELVSDKKKVKLDTDVLGYPARRPTRSSTQHIDAPATPHANPASHSLTGWFIPRNTSSMSSSPSPVYKRS</sequence>
<accession>A0AAN6RFL6</accession>
<evidence type="ECO:0000313" key="2">
    <source>
        <dbReference type="EMBL" id="KAK3207621.1"/>
    </source>
</evidence>
<gene>
    <name evidence="2" type="ORF">GRF29_103g1546143</name>
</gene>
<reference evidence="2 3" key="1">
    <citation type="submission" date="2021-02" db="EMBL/GenBank/DDBJ databases">
        <title>Genome assembly of Pseudopithomyces chartarum.</title>
        <authorList>
            <person name="Jauregui R."/>
            <person name="Singh J."/>
            <person name="Voisey C."/>
        </authorList>
    </citation>
    <scope>NUCLEOTIDE SEQUENCE [LARGE SCALE GENOMIC DNA]</scope>
    <source>
        <strain evidence="2 3">AGR01</strain>
    </source>
</reference>
<name>A0AAN6RFL6_9PLEO</name>
<evidence type="ECO:0000256" key="1">
    <source>
        <dbReference type="SAM" id="MobiDB-lite"/>
    </source>
</evidence>
<feature type="region of interest" description="Disordered" evidence="1">
    <location>
        <begin position="192"/>
        <end position="251"/>
    </location>
</feature>
<feature type="compositionally biased region" description="Polar residues" evidence="1">
    <location>
        <begin position="201"/>
        <end position="214"/>
    </location>
</feature>
<proteinExistence type="predicted"/>
<dbReference type="Proteomes" id="UP001280581">
    <property type="component" value="Unassembled WGS sequence"/>
</dbReference>
<dbReference type="AlphaFoldDB" id="A0AAN6RFL6"/>
<feature type="compositionally biased region" description="Low complexity" evidence="1">
    <location>
        <begin position="320"/>
        <end position="333"/>
    </location>
</feature>
<protein>
    <submittedName>
        <fullName evidence="2">Uncharacterized protein</fullName>
    </submittedName>
</protein>
<comment type="caution">
    <text evidence="2">The sequence shown here is derived from an EMBL/GenBank/DDBJ whole genome shotgun (WGS) entry which is preliminary data.</text>
</comment>
<dbReference type="EMBL" id="WVTA01000009">
    <property type="protein sequence ID" value="KAK3207621.1"/>
    <property type="molecule type" value="Genomic_DNA"/>
</dbReference>
<keyword evidence="3" id="KW-1185">Reference proteome</keyword>
<organism evidence="2 3">
    <name type="scientific">Pseudopithomyces chartarum</name>
    <dbReference type="NCBI Taxonomy" id="1892770"/>
    <lineage>
        <taxon>Eukaryota</taxon>
        <taxon>Fungi</taxon>
        <taxon>Dikarya</taxon>
        <taxon>Ascomycota</taxon>
        <taxon>Pezizomycotina</taxon>
        <taxon>Dothideomycetes</taxon>
        <taxon>Pleosporomycetidae</taxon>
        <taxon>Pleosporales</taxon>
        <taxon>Massarineae</taxon>
        <taxon>Didymosphaeriaceae</taxon>
        <taxon>Pseudopithomyces</taxon>
    </lineage>
</organism>